<gene>
    <name evidence="2" type="ORF">H1R19_18585</name>
</gene>
<dbReference type="RefSeq" id="WP_188328840.1">
    <property type="nucleotide sequence ID" value="NZ_CP059491.1"/>
</dbReference>
<reference evidence="3" key="1">
    <citation type="submission" date="2020-07" db="EMBL/GenBank/DDBJ databases">
        <title>novel species isolated from the respiratory tract of Marmot.</title>
        <authorList>
            <person name="Zhang G."/>
        </authorList>
    </citation>
    <scope>NUCLEOTIDE SEQUENCE [LARGE SCALE GENOMIC DNA]</scope>
    <source>
        <strain evidence="3">686</strain>
    </source>
</reference>
<organism evidence="2 3">
    <name type="scientific">Gordonia jinghuaiqii</name>
    <dbReference type="NCBI Taxonomy" id="2758710"/>
    <lineage>
        <taxon>Bacteria</taxon>
        <taxon>Bacillati</taxon>
        <taxon>Actinomycetota</taxon>
        <taxon>Actinomycetes</taxon>
        <taxon>Mycobacteriales</taxon>
        <taxon>Gordoniaceae</taxon>
        <taxon>Gordonia</taxon>
    </lineage>
</organism>
<protein>
    <submittedName>
        <fullName evidence="2">Uncharacterized protein</fullName>
    </submittedName>
</protein>
<accession>A0A7D7LQK2</accession>
<dbReference type="Proteomes" id="UP000515663">
    <property type="component" value="Chromosome"/>
</dbReference>
<feature type="transmembrane region" description="Helical" evidence="1">
    <location>
        <begin position="28"/>
        <end position="47"/>
    </location>
</feature>
<dbReference type="AlphaFoldDB" id="A0A7D7LQK2"/>
<sequence length="49" mass="5256">MAQHYPTEPDFNAVTDDDAAASAHRRTIIAYLGVTASLVALLAILLLNM</sequence>
<keyword evidence="1" id="KW-0812">Transmembrane</keyword>
<dbReference type="EMBL" id="CP059491">
    <property type="protein sequence ID" value="QMT00863.1"/>
    <property type="molecule type" value="Genomic_DNA"/>
</dbReference>
<keyword evidence="3" id="KW-1185">Reference proteome</keyword>
<evidence type="ECO:0000313" key="3">
    <source>
        <dbReference type="Proteomes" id="UP000515663"/>
    </source>
</evidence>
<proteinExistence type="predicted"/>
<name>A0A7D7LQK2_9ACTN</name>
<evidence type="ECO:0000256" key="1">
    <source>
        <dbReference type="SAM" id="Phobius"/>
    </source>
</evidence>
<dbReference type="KEGG" id="gji:H1R19_18585"/>
<evidence type="ECO:0000313" key="2">
    <source>
        <dbReference type="EMBL" id="QMT00863.1"/>
    </source>
</evidence>
<keyword evidence="1" id="KW-0472">Membrane</keyword>
<keyword evidence="1" id="KW-1133">Transmembrane helix</keyword>